<dbReference type="CDD" id="cd01647">
    <property type="entry name" value="RT_LTR"/>
    <property type="match status" value="1"/>
</dbReference>
<dbReference type="InterPro" id="IPR050951">
    <property type="entry name" value="Retrovirus_Pol_polyprotein"/>
</dbReference>
<keyword evidence="3" id="KW-1185">Reference proteome</keyword>
<sequence length="150" mass="17108">MLDAYPLPNINDLVSKVAQYSIYSTIDLHNAYHQIPIHEEERDYTAFEAAGRLYHFWKIPFGVTNGVACFQRVMDKIILNENLNGVNAYLDDITICGKNQSEHDLNLNKFLNAMKNYGLILNENKCQYSTQTITLLGHQITNKSVSPDPD</sequence>
<gene>
    <name evidence="2" type="ORF">MEUPH1_LOCUS11815</name>
</gene>
<dbReference type="Gene3D" id="3.30.70.270">
    <property type="match status" value="1"/>
</dbReference>
<dbReference type="Gene3D" id="3.10.10.10">
    <property type="entry name" value="HIV Type 1 Reverse Transcriptase, subunit A, domain 1"/>
    <property type="match status" value="1"/>
</dbReference>
<dbReference type="GO" id="GO:0071897">
    <property type="term" value="P:DNA biosynthetic process"/>
    <property type="evidence" value="ECO:0007669"/>
    <property type="project" value="UniProtKB-ARBA"/>
</dbReference>
<dbReference type="InterPro" id="IPR000477">
    <property type="entry name" value="RT_dom"/>
</dbReference>
<dbReference type="EMBL" id="CARXXK010000002">
    <property type="protein sequence ID" value="CAI6356031.1"/>
    <property type="molecule type" value="Genomic_DNA"/>
</dbReference>
<evidence type="ECO:0000313" key="3">
    <source>
        <dbReference type="Proteomes" id="UP001160148"/>
    </source>
</evidence>
<protein>
    <recommendedName>
        <fullName evidence="1">Reverse transcriptase domain-containing protein</fullName>
    </recommendedName>
</protein>
<dbReference type="SUPFAM" id="SSF56672">
    <property type="entry name" value="DNA/RNA polymerases"/>
    <property type="match status" value="1"/>
</dbReference>
<comment type="caution">
    <text evidence="2">The sequence shown here is derived from an EMBL/GenBank/DDBJ whole genome shotgun (WGS) entry which is preliminary data.</text>
</comment>
<dbReference type="PANTHER" id="PTHR37984">
    <property type="entry name" value="PROTEIN CBG26694"/>
    <property type="match status" value="1"/>
</dbReference>
<dbReference type="PANTHER" id="PTHR37984:SF5">
    <property type="entry name" value="PROTEIN NYNRIN-LIKE"/>
    <property type="match status" value="1"/>
</dbReference>
<name>A0AAV0WK04_9HEMI</name>
<proteinExistence type="predicted"/>
<dbReference type="Proteomes" id="UP001160148">
    <property type="component" value="Unassembled WGS sequence"/>
</dbReference>
<dbReference type="PROSITE" id="PS50878">
    <property type="entry name" value="RT_POL"/>
    <property type="match status" value="1"/>
</dbReference>
<feature type="domain" description="Reverse transcriptase" evidence="1">
    <location>
        <begin position="1"/>
        <end position="140"/>
    </location>
</feature>
<organism evidence="2 3">
    <name type="scientific">Macrosiphum euphorbiae</name>
    <name type="common">potato aphid</name>
    <dbReference type="NCBI Taxonomy" id="13131"/>
    <lineage>
        <taxon>Eukaryota</taxon>
        <taxon>Metazoa</taxon>
        <taxon>Ecdysozoa</taxon>
        <taxon>Arthropoda</taxon>
        <taxon>Hexapoda</taxon>
        <taxon>Insecta</taxon>
        <taxon>Pterygota</taxon>
        <taxon>Neoptera</taxon>
        <taxon>Paraneoptera</taxon>
        <taxon>Hemiptera</taxon>
        <taxon>Sternorrhyncha</taxon>
        <taxon>Aphidomorpha</taxon>
        <taxon>Aphidoidea</taxon>
        <taxon>Aphididae</taxon>
        <taxon>Macrosiphini</taxon>
        <taxon>Macrosiphum</taxon>
    </lineage>
</organism>
<reference evidence="2 3" key="1">
    <citation type="submission" date="2023-01" db="EMBL/GenBank/DDBJ databases">
        <authorList>
            <person name="Whitehead M."/>
        </authorList>
    </citation>
    <scope>NUCLEOTIDE SEQUENCE [LARGE SCALE GENOMIC DNA]</scope>
</reference>
<accession>A0AAV0WK04</accession>
<evidence type="ECO:0000259" key="1">
    <source>
        <dbReference type="PROSITE" id="PS50878"/>
    </source>
</evidence>
<dbReference type="InterPro" id="IPR043128">
    <property type="entry name" value="Rev_trsase/Diguanyl_cyclase"/>
</dbReference>
<evidence type="ECO:0000313" key="2">
    <source>
        <dbReference type="EMBL" id="CAI6356031.1"/>
    </source>
</evidence>
<dbReference type="AlphaFoldDB" id="A0AAV0WK04"/>
<dbReference type="InterPro" id="IPR043502">
    <property type="entry name" value="DNA/RNA_pol_sf"/>
</dbReference>
<dbReference type="Pfam" id="PF00078">
    <property type="entry name" value="RVT_1"/>
    <property type="match status" value="1"/>
</dbReference>